<evidence type="ECO:0000259" key="10">
    <source>
        <dbReference type="Pfam" id="PF02251"/>
    </source>
</evidence>
<dbReference type="OrthoDB" id="6591885at2759"/>
<keyword evidence="3" id="KW-0647">Proteasome</keyword>
<evidence type="ECO:0000256" key="2">
    <source>
        <dbReference type="ARBA" id="ARBA00022553"/>
    </source>
</evidence>
<evidence type="ECO:0000256" key="5">
    <source>
        <dbReference type="ARBA" id="ARBA00037467"/>
    </source>
</evidence>
<dbReference type="EMBL" id="JAPFRF010000012">
    <property type="protein sequence ID" value="KAJ7313156.1"/>
    <property type="molecule type" value="Genomic_DNA"/>
</dbReference>
<evidence type="ECO:0000256" key="1">
    <source>
        <dbReference type="ARBA" id="ARBA00005883"/>
    </source>
</evidence>
<dbReference type="InterPro" id="IPR036996">
    <property type="entry name" value="PA28_N_sf"/>
</dbReference>
<dbReference type="PANTHER" id="PTHR10660">
    <property type="entry name" value="PROTEASOME REGULATOR PA28"/>
    <property type="match status" value="1"/>
</dbReference>
<evidence type="ECO:0000256" key="3">
    <source>
        <dbReference type="ARBA" id="ARBA00022942"/>
    </source>
</evidence>
<keyword evidence="2" id="KW-0597">Phosphoprotein</keyword>
<name>A0A9Q0XF90_9SAUR</name>
<dbReference type="InterPro" id="IPR009077">
    <property type="entry name" value="Proteasome_activ_PA28"/>
</dbReference>
<dbReference type="Proteomes" id="UP001142489">
    <property type="component" value="Unassembled WGS sequence"/>
</dbReference>
<dbReference type="GO" id="GO:0005654">
    <property type="term" value="C:nucleoplasm"/>
    <property type="evidence" value="ECO:0007669"/>
    <property type="project" value="TreeGrafter"/>
</dbReference>
<evidence type="ECO:0000256" key="7">
    <source>
        <dbReference type="ARBA" id="ARBA00039312"/>
    </source>
</evidence>
<dbReference type="GO" id="GO:2000045">
    <property type="term" value="P:regulation of G1/S transition of mitotic cell cycle"/>
    <property type="evidence" value="ECO:0007669"/>
    <property type="project" value="TreeGrafter"/>
</dbReference>
<protein>
    <recommendedName>
        <fullName evidence="7">Proteasome activator complex subunit 2</fullName>
    </recommendedName>
    <alternativeName>
        <fullName evidence="8">Proteasome activator 28 subunit beta</fullName>
    </alternativeName>
</protein>
<dbReference type="InterPro" id="IPR003186">
    <property type="entry name" value="PA28_C"/>
</dbReference>
<dbReference type="InterPro" id="IPR036252">
    <property type="entry name" value="Proteasome_activ_sf"/>
</dbReference>
<comment type="subunit">
    <text evidence="6">Heterodimer of PSME1 and PSME2, which forms a hexameric ring.</text>
</comment>
<dbReference type="Gene3D" id="1.20.5.120">
    <property type="entry name" value="Proteasome activator pa28, N-terminal domain"/>
    <property type="match status" value="1"/>
</dbReference>
<reference evidence="12" key="1">
    <citation type="journal article" date="2023" name="DNA Res.">
        <title>Chromosome-level genome assembly of Phrynocephalus forsythii using third-generation DNA sequencing and Hi-C analysis.</title>
        <authorList>
            <person name="Qi Y."/>
            <person name="Zhao W."/>
            <person name="Zhao Y."/>
            <person name="Niu C."/>
            <person name="Cao S."/>
            <person name="Zhang Y."/>
        </authorList>
    </citation>
    <scope>NUCLEOTIDE SEQUENCE</scope>
    <source>
        <tissue evidence="12">Muscle</tissue>
    </source>
</reference>
<comment type="caution">
    <text evidence="12">The sequence shown here is derived from an EMBL/GenBank/DDBJ whole genome shotgun (WGS) entry which is preliminary data.</text>
</comment>
<evidence type="ECO:0000313" key="13">
    <source>
        <dbReference type="Proteomes" id="UP001142489"/>
    </source>
</evidence>
<keyword evidence="4" id="KW-0007">Acetylation</keyword>
<evidence type="ECO:0000256" key="9">
    <source>
        <dbReference type="SAM" id="MobiDB-lite"/>
    </source>
</evidence>
<proteinExistence type="inferred from homology"/>
<feature type="domain" description="Proteasome activator PA28 N-terminal" evidence="10">
    <location>
        <begin position="4"/>
        <end position="55"/>
    </location>
</feature>
<evidence type="ECO:0000313" key="12">
    <source>
        <dbReference type="EMBL" id="KAJ7313156.1"/>
    </source>
</evidence>
<dbReference type="GO" id="GO:0005737">
    <property type="term" value="C:cytoplasm"/>
    <property type="evidence" value="ECO:0007669"/>
    <property type="project" value="TreeGrafter"/>
</dbReference>
<dbReference type="GO" id="GO:0061133">
    <property type="term" value="F:endopeptidase activator activity"/>
    <property type="evidence" value="ECO:0007669"/>
    <property type="project" value="TreeGrafter"/>
</dbReference>
<dbReference type="Pfam" id="PF02252">
    <property type="entry name" value="PA28_C"/>
    <property type="match status" value="1"/>
</dbReference>
<gene>
    <name evidence="12" type="ORF">JRQ81_004429</name>
</gene>
<evidence type="ECO:0000259" key="11">
    <source>
        <dbReference type="Pfam" id="PF02252"/>
    </source>
</evidence>
<dbReference type="PANTHER" id="PTHR10660:SF6">
    <property type="entry name" value="PROTEASOME ACTIVATOR COMPLEX SUBUNIT 2"/>
    <property type="match status" value="1"/>
</dbReference>
<dbReference type="FunFam" id="1.20.120.180:FF:000002">
    <property type="entry name" value="Proteasome activator complex subunit 1"/>
    <property type="match status" value="1"/>
</dbReference>
<keyword evidence="13" id="KW-1185">Reference proteome</keyword>
<dbReference type="InterPro" id="IPR036997">
    <property type="entry name" value="PA28_C_sf"/>
</dbReference>
<feature type="region of interest" description="Disordered" evidence="9">
    <location>
        <begin position="49"/>
        <end position="71"/>
    </location>
</feature>
<feature type="domain" description="Proteasome activator PA28 C-terminal" evidence="11">
    <location>
        <begin position="122"/>
        <end position="213"/>
    </location>
</feature>
<comment type="similarity">
    <text evidence="1">Belongs to the PA28 family.</text>
</comment>
<dbReference type="AlphaFoldDB" id="A0A9Q0XF90"/>
<sequence length="217" mass="25206">MALFRETLFKEGEEFLCAFLPRKIIQLDQLLKEEVMNLQDLASLRAPLEIPIPDPPPKDDEMETEKEEKEAPKCGYLKGNEAILSLLDRVKPEVREFKEKCALVSQGKRAPHHHFLFLPFPEKVLERIAALKTKVEAFQTTISKYFQERGDAVAKASKDTHVMDYRCLVHERDEAIYREIQIMVLDIRGFYAELYHILSINLEKLTNPKGEDKPSMY</sequence>
<evidence type="ECO:0000256" key="6">
    <source>
        <dbReference type="ARBA" id="ARBA00038631"/>
    </source>
</evidence>
<dbReference type="SUPFAM" id="SSF47216">
    <property type="entry name" value="Proteasome activator"/>
    <property type="match status" value="1"/>
</dbReference>
<dbReference type="Gene3D" id="1.20.120.180">
    <property type="entry name" value="Proteasome activator pa28, C-terminal domain"/>
    <property type="match status" value="1"/>
</dbReference>
<evidence type="ECO:0000256" key="4">
    <source>
        <dbReference type="ARBA" id="ARBA00022990"/>
    </source>
</evidence>
<comment type="function">
    <text evidence="5">Implicated in immunoproteasome assembly and required for efficient antigen processing. The PA28 activator complex enhances the generation of class I binding peptides by altering the cleavage pattern of the proteasome.</text>
</comment>
<dbReference type="GO" id="GO:0061136">
    <property type="term" value="P:regulation of proteasomal protein catabolic process"/>
    <property type="evidence" value="ECO:0007669"/>
    <property type="project" value="TreeGrafter"/>
</dbReference>
<dbReference type="InterPro" id="IPR003185">
    <property type="entry name" value="Proteasome_activ_PA28_N"/>
</dbReference>
<dbReference type="Pfam" id="PF02251">
    <property type="entry name" value="PA28_N"/>
    <property type="match status" value="1"/>
</dbReference>
<dbReference type="GO" id="GO:0008537">
    <property type="term" value="C:proteasome activator complex"/>
    <property type="evidence" value="ECO:0007669"/>
    <property type="project" value="InterPro"/>
</dbReference>
<accession>A0A9Q0XF90</accession>
<organism evidence="12 13">
    <name type="scientific">Phrynocephalus forsythii</name>
    <dbReference type="NCBI Taxonomy" id="171643"/>
    <lineage>
        <taxon>Eukaryota</taxon>
        <taxon>Metazoa</taxon>
        <taxon>Chordata</taxon>
        <taxon>Craniata</taxon>
        <taxon>Vertebrata</taxon>
        <taxon>Euteleostomi</taxon>
        <taxon>Lepidosauria</taxon>
        <taxon>Squamata</taxon>
        <taxon>Bifurcata</taxon>
        <taxon>Unidentata</taxon>
        <taxon>Episquamata</taxon>
        <taxon>Toxicofera</taxon>
        <taxon>Iguania</taxon>
        <taxon>Acrodonta</taxon>
        <taxon>Agamidae</taxon>
        <taxon>Agaminae</taxon>
        <taxon>Phrynocephalus</taxon>
    </lineage>
</organism>
<evidence type="ECO:0000256" key="8">
    <source>
        <dbReference type="ARBA" id="ARBA00041908"/>
    </source>
</evidence>